<evidence type="ECO:0000313" key="2">
    <source>
        <dbReference type="Proteomes" id="UP000715781"/>
    </source>
</evidence>
<dbReference type="AlphaFoldDB" id="A0A951Q4V6"/>
<accession>A0A951Q4V6</accession>
<comment type="caution">
    <text evidence="1">The sequence shown here is derived from an EMBL/GenBank/DDBJ whole genome shotgun (WGS) entry which is preliminary data.</text>
</comment>
<protein>
    <submittedName>
        <fullName evidence="1">Uncharacterized protein</fullName>
    </submittedName>
</protein>
<proteinExistence type="predicted"/>
<sequence length="169" mass="18060">MAKVTISIQLNDAEIKALSAMQISENESLNQTATRLLKGILGQSKAGLTLSGGDEIQEIVRQQVIALTSSTPAGDEDIKQILRQELTDAIAQIKGLIDERLGGVALPTQEAVSVEQQVIPDYEAIRSSILSKFKVGKQSAAKAIDAFIEELDAVAAKQQLETEESDVAS</sequence>
<gene>
    <name evidence="1" type="ORF">KME32_30695</name>
</gene>
<dbReference type="Proteomes" id="UP000715781">
    <property type="component" value="Unassembled WGS sequence"/>
</dbReference>
<name>A0A951Q4V6_9NOST</name>
<dbReference type="EMBL" id="JAHHHN010000036">
    <property type="protein sequence ID" value="MBW4565376.1"/>
    <property type="molecule type" value="Genomic_DNA"/>
</dbReference>
<reference evidence="1" key="1">
    <citation type="submission" date="2021-05" db="EMBL/GenBank/DDBJ databases">
        <authorList>
            <person name="Pietrasiak N."/>
            <person name="Ward R."/>
            <person name="Stajich J.E."/>
            <person name="Kurbessoian T."/>
        </authorList>
    </citation>
    <scope>NUCLEOTIDE SEQUENCE</scope>
    <source>
        <strain evidence="1">JT2-VF2</strain>
    </source>
</reference>
<reference evidence="1" key="2">
    <citation type="journal article" date="2022" name="Microbiol. Resour. Announc.">
        <title>Metagenome Sequencing to Explore Phylogenomics of Terrestrial Cyanobacteria.</title>
        <authorList>
            <person name="Ward R.D."/>
            <person name="Stajich J.E."/>
            <person name="Johansen J.R."/>
            <person name="Huntemann M."/>
            <person name="Clum A."/>
            <person name="Foster B."/>
            <person name="Foster B."/>
            <person name="Roux S."/>
            <person name="Palaniappan K."/>
            <person name="Varghese N."/>
            <person name="Mukherjee S."/>
            <person name="Reddy T.B.K."/>
            <person name="Daum C."/>
            <person name="Copeland A."/>
            <person name="Chen I.A."/>
            <person name="Ivanova N.N."/>
            <person name="Kyrpides N.C."/>
            <person name="Shapiro N."/>
            <person name="Eloe-Fadrosh E.A."/>
            <person name="Pietrasiak N."/>
        </authorList>
    </citation>
    <scope>NUCLEOTIDE SEQUENCE</scope>
    <source>
        <strain evidence="1">JT2-VF2</strain>
    </source>
</reference>
<organism evidence="1 2">
    <name type="scientific">Mojavia pulchra JT2-VF2</name>
    <dbReference type="NCBI Taxonomy" id="287848"/>
    <lineage>
        <taxon>Bacteria</taxon>
        <taxon>Bacillati</taxon>
        <taxon>Cyanobacteriota</taxon>
        <taxon>Cyanophyceae</taxon>
        <taxon>Nostocales</taxon>
        <taxon>Nostocaceae</taxon>
    </lineage>
</organism>
<evidence type="ECO:0000313" key="1">
    <source>
        <dbReference type="EMBL" id="MBW4565376.1"/>
    </source>
</evidence>